<protein>
    <recommendedName>
        <fullName evidence="1">Aminotransferase-like plant mobile domain-containing protein</fullName>
    </recommendedName>
</protein>
<organism evidence="2 3">
    <name type="scientific">Aristolochia fimbriata</name>
    <name type="common">White veined hardy Dutchman's pipe vine</name>
    <dbReference type="NCBI Taxonomy" id="158543"/>
    <lineage>
        <taxon>Eukaryota</taxon>
        <taxon>Viridiplantae</taxon>
        <taxon>Streptophyta</taxon>
        <taxon>Embryophyta</taxon>
        <taxon>Tracheophyta</taxon>
        <taxon>Spermatophyta</taxon>
        <taxon>Magnoliopsida</taxon>
        <taxon>Magnoliidae</taxon>
        <taxon>Piperales</taxon>
        <taxon>Aristolochiaceae</taxon>
        <taxon>Aristolochia</taxon>
    </lineage>
</organism>
<gene>
    <name evidence="2" type="ORF">H6P81_013384</name>
</gene>
<evidence type="ECO:0000313" key="3">
    <source>
        <dbReference type="Proteomes" id="UP000825729"/>
    </source>
</evidence>
<dbReference type="AlphaFoldDB" id="A0AAV7EHR3"/>
<reference evidence="2 3" key="1">
    <citation type="submission" date="2021-07" db="EMBL/GenBank/DDBJ databases">
        <title>The Aristolochia fimbriata genome: insights into angiosperm evolution, floral development and chemical biosynthesis.</title>
        <authorList>
            <person name="Jiao Y."/>
        </authorList>
    </citation>
    <scope>NUCLEOTIDE SEQUENCE [LARGE SCALE GENOMIC DNA]</scope>
    <source>
        <strain evidence="2">IBCAS-2021</strain>
        <tissue evidence="2">Leaf</tissue>
    </source>
</reference>
<dbReference type="EMBL" id="JAINDJ010000005">
    <property type="protein sequence ID" value="KAG9447256.1"/>
    <property type="molecule type" value="Genomic_DNA"/>
</dbReference>
<dbReference type="Pfam" id="PF10536">
    <property type="entry name" value="PMD"/>
    <property type="match status" value="1"/>
</dbReference>
<dbReference type="InterPro" id="IPR019557">
    <property type="entry name" value="AminoTfrase-like_pln_mobile"/>
</dbReference>
<proteinExistence type="predicted"/>
<comment type="caution">
    <text evidence="2">The sequence shown here is derived from an EMBL/GenBank/DDBJ whole genome shotgun (WGS) entry which is preliminary data.</text>
</comment>
<dbReference type="GO" id="GO:0010073">
    <property type="term" value="P:meristem maintenance"/>
    <property type="evidence" value="ECO:0007669"/>
    <property type="project" value="InterPro"/>
</dbReference>
<evidence type="ECO:0000259" key="1">
    <source>
        <dbReference type="Pfam" id="PF10536"/>
    </source>
</evidence>
<sequence length="354" mass="40252">MDINAGYMNTMDPGLDEDNVPPHVGVGVDQRFMSKDALQMAWRARNKVLVVVFGVSEELYNLLPQFFKAIKDTNPVRGMPLICIISDSHIGIIRAVADVFSCPHRHKFCIQHIIANLKKCYSVKDFDKMVWRRDRTTQVTTRLCPSVDAHLWTIVEDVRHLHVVAYSGGIFQAVCGVIHYDFHQLTSEYYYASTNLRVYERAFDVPRRRSTWVQEGPERVLMRGLVVVLMRGLVVGCDGSDRDHLAWRERWRSETNTFHLANGEMTITLEDAAILLELRLDGFAVTSSTRGDWMELGRAILGVEHPPSSFQGGRLSLAWIRGRFAFCPDAVIQQHARAYLLHLVGSMIFSECSA</sequence>
<dbReference type="PANTHER" id="PTHR46033">
    <property type="entry name" value="PROTEIN MAIN-LIKE 2"/>
    <property type="match status" value="1"/>
</dbReference>
<accession>A0AAV7EHR3</accession>
<name>A0AAV7EHR3_ARIFI</name>
<dbReference type="Proteomes" id="UP000825729">
    <property type="component" value="Unassembled WGS sequence"/>
</dbReference>
<evidence type="ECO:0000313" key="2">
    <source>
        <dbReference type="EMBL" id="KAG9447256.1"/>
    </source>
</evidence>
<feature type="domain" description="Aminotransferase-like plant mobile" evidence="1">
    <location>
        <begin position="246"/>
        <end position="351"/>
    </location>
</feature>
<dbReference type="PANTHER" id="PTHR46033:SF8">
    <property type="entry name" value="PROTEIN MAINTENANCE OF MERISTEMS-LIKE"/>
    <property type="match status" value="1"/>
</dbReference>
<keyword evidence="3" id="KW-1185">Reference proteome</keyword>
<dbReference type="InterPro" id="IPR044824">
    <property type="entry name" value="MAIN-like"/>
</dbReference>